<evidence type="ECO:0000313" key="2">
    <source>
        <dbReference type="Proteomes" id="UP000249057"/>
    </source>
</evidence>
<organism evidence="1 2">
    <name type="scientific">Aspergillus brunneoviolaceus CBS 621.78</name>
    <dbReference type="NCBI Taxonomy" id="1450534"/>
    <lineage>
        <taxon>Eukaryota</taxon>
        <taxon>Fungi</taxon>
        <taxon>Dikarya</taxon>
        <taxon>Ascomycota</taxon>
        <taxon>Pezizomycotina</taxon>
        <taxon>Eurotiomycetes</taxon>
        <taxon>Eurotiomycetidae</taxon>
        <taxon>Eurotiales</taxon>
        <taxon>Aspergillaceae</taxon>
        <taxon>Aspergillus</taxon>
        <taxon>Aspergillus subgen. Circumdati</taxon>
    </lineage>
</organism>
<gene>
    <name evidence="1" type="ORF">BO95DRAFT_142160</name>
</gene>
<name>A0ACD1G8K9_9EURO</name>
<dbReference type="EMBL" id="KZ825345">
    <property type="protein sequence ID" value="RAH45466.1"/>
    <property type="molecule type" value="Genomic_DNA"/>
</dbReference>
<evidence type="ECO:0000313" key="1">
    <source>
        <dbReference type="EMBL" id="RAH45466.1"/>
    </source>
</evidence>
<keyword evidence="2" id="KW-1185">Reference proteome</keyword>
<accession>A0ACD1G8K9</accession>
<protein>
    <submittedName>
        <fullName evidence="1">Uncharacterized protein</fullName>
    </submittedName>
</protein>
<reference evidence="1" key="1">
    <citation type="submission" date="2018-02" db="EMBL/GenBank/DDBJ databases">
        <title>The genomes of Aspergillus section Nigri reveals drivers in fungal speciation.</title>
        <authorList>
            <consortium name="DOE Joint Genome Institute"/>
            <person name="Vesth T.C."/>
            <person name="Nybo J."/>
            <person name="Theobald S."/>
            <person name="Brandl J."/>
            <person name="Frisvad J.C."/>
            <person name="Nielsen K.F."/>
            <person name="Lyhne E.K."/>
            <person name="Kogle M.E."/>
            <person name="Kuo A."/>
            <person name="Riley R."/>
            <person name="Clum A."/>
            <person name="Nolan M."/>
            <person name="Lipzen A."/>
            <person name="Salamov A."/>
            <person name="Henrissat B."/>
            <person name="Wiebenga A."/>
            <person name="De vries R.P."/>
            <person name="Grigoriev I.V."/>
            <person name="Mortensen U.H."/>
            <person name="Andersen M.R."/>
            <person name="Baker S.E."/>
        </authorList>
    </citation>
    <scope>NUCLEOTIDE SEQUENCE</scope>
    <source>
        <strain evidence="1">CBS 621.78</strain>
    </source>
</reference>
<sequence length="773" mass="85988">MESDDSSCVRQLPTGKKRIPKACSACRQSKVRCDGKRPCSRCKRSYKQCIFYEVPKDPTTERLENVESEVQRLRAQIEAMGELFRLSTQQLPPEDLGQVQHAQDQFVDQHRAYPAEAPFLTSNHAASHSGGMPMLFAVATSALNSERESELRPLRGLPSSSQIRSAMDEETVRPVKRKRSGFEVKEELISDFVSQGLMTADQAVACFRTYALLSQRCDSMRHADREGTRFFQGCDRYIPIFDPEVDTFTSVRSRSSILLNAICTIGSRVEMSAATGPGQVPDLLHAELKKWIGTVIQNKNLNCLESVQALLIVACYTAERSLMLSFATRMALDLGLDVAFEELIQLLTLKRTSDPLRIPGDSVDAQVRCLMRKSRTWFGLLVLDHIFHVDGGKPPGIRMMGNARRCRILLHHPSSTVLDMRLFSQVELNVIRANINDTLDIRDSLTREAIAEFVHEAKVDLDLWFDDWQRIIANSPTAQEERPFLLAALSVQHCWAELILHCKALRSMGVENVAAIAPIELNILSLAKSAARQHLRLISLEPAFYLAKLKYAMDFVWAKCAFCFLLLLKLSRLLPEQRDEHEELLQLGNKLLWELTRSAKGVEISAPLDLDIAPSRGRHCAEAATTSPSSHITDPGTRAPAVQGLASGTGTGLGNVYMHILRLSIEKYSRIFQGQQRGERGASGSSSSSRPGSGDGATTTAGVETATAEEPTTAAGAEQTSTSFWDLFDAHVDLQSFVPEQFVRDWDFPGLNLFYFPTAWQDFFGDSSLGFGS</sequence>
<dbReference type="Proteomes" id="UP000249057">
    <property type="component" value="Unassembled WGS sequence"/>
</dbReference>
<proteinExistence type="predicted"/>